<feature type="signal peptide" evidence="6">
    <location>
        <begin position="1"/>
        <end position="26"/>
    </location>
</feature>
<comment type="similarity">
    <text evidence="1">Belongs to the peptidase C40 family.</text>
</comment>
<evidence type="ECO:0000256" key="3">
    <source>
        <dbReference type="ARBA" id="ARBA00022801"/>
    </source>
</evidence>
<dbReference type="Pfam" id="PF00877">
    <property type="entry name" value="NLPC_P60"/>
    <property type="match status" value="1"/>
</dbReference>
<dbReference type="GO" id="GO:0008234">
    <property type="term" value="F:cysteine-type peptidase activity"/>
    <property type="evidence" value="ECO:0007669"/>
    <property type="project" value="UniProtKB-KW"/>
</dbReference>
<evidence type="ECO:0000256" key="1">
    <source>
        <dbReference type="ARBA" id="ARBA00007074"/>
    </source>
</evidence>
<dbReference type="OrthoDB" id="9807055at2"/>
<proteinExistence type="inferred from homology"/>
<dbReference type="KEGG" id="pbh:AAW51_2264"/>
<dbReference type="Proteomes" id="UP000035352">
    <property type="component" value="Chromosome"/>
</dbReference>
<dbReference type="RefSeq" id="WP_083438224.1">
    <property type="nucleotide sequence ID" value="NZ_CP011371.1"/>
</dbReference>
<organism evidence="8 9">
    <name type="scientific">Caldimonas brevitalea</name>
    <dbReference type="NCBI Taxonomy" id="413882"/>
    <lineage>
        <taxon>Bacteria</taxon>
        <taxon>Pseudomonadati</taxon>
        <taxon>Pseudomonadota</taxon>
        <taxon>Betaproteobacteria</taxon>
        <taxon>Burkholderiales</taxon>
        <taxon>Sphaerotilaceae</taxon>
        <taxon>Caldimonas</taxon>
    </lineage>
</organism>
<feature type="compositionally biased region" description="Polar residues" evidence="5">
    <location>
        <begin position="230"/>
        <end position="241"/>
    </location>
</feature>
<dbReference type="InterPro" id="IPR000064">
    <property type="entry name" value="NLP_P60_dom"/>
</dbReference>
<keyword evidence="6" id="KW-0732">Signal</keyword>
<dbReference type="PANTHER" id="PTHR47053:SF1">
    <property type="entry name" value="MUREIN DD-ENDOPEPTIDASE MEPH-RELATED"/>
    <property type="match status" value="1"/>
</dbReference>
<dbReference type="GO" id="GO:0006508">
    <property type="term" value="P:proteolysis"/>
    <property type="evidence" value="ECO:0007669"/>
    <property type="project" value="UniProtKB-KW"/>
</dbReference>
<dbReference type="AlphaFoldDB" id="A0A0G3BQX3"/>
<keyword evidence="3" id="KW-0378">Hydrolase</keyword>
<gene>
    <name evidence="8" type="ORF">AAW51_2264</name>
</gene>
<evidence type="ECO:0000256" key="5">
    <source>
        <dbReference type="SAM" id="MobiDB-lite"/>
    </source>
</evidence>
<keyword evidence="2" id="KW-0645">Protease</keyword>
<evidence type="ECO:0000259" key="7">
    <source>
        <dbReference type="PROSITE" id="PS51935"/>
    </source>
</evidence>
<keyword evidence="9" id="KW-1185">Reference proteome</keyword>
<dbReference type="STRING" id="413882.AAW51_2264"/>
<evidence type="ECO:0000256" key="4">
    <source>
        <dbReference type="ARBA" id="ARBA00022807"/>
    </source>
</evidence>
<evidence type="ECO:0000313" key="9">
    <source>
        <dbReference type="Proteomes" id="UP000035352"/>
    </source>
</evidence>
<feature type="region of interest" description="Disordered" evidence="5">
    <location>
        <begin position="214"/>
        <end position="241"/>
    </location>
</feature>
<dbReference type="EMBL" id="CP011371">
    <property type="protein sequence ID" value="AKJ28955.1"/>
    <property type="molecule type" value="Genomic_DNA"/>
</dbReference>
<dbReference type="SUPFAM" id="SSF54001">
    <property type="entry name" value="Cysteine proteinases"/>
    <property type="match status" value="1"/>
</dbReference>
<dbReference type="PATRIC" id="fig|413882.6.peg.2371"/>
<accession>A0A0G3BQX3</accession>
<dbReference type="PANTHER" id="PTHR47053">
    <property type="entry name" value="MUREIN DD-ENDOPEPTIDASE MEPH-RELATED"/>
    <property type="match status" value="1"/>
</dbReference>
<reference evidence="8 9" key="1">
    <citation type="submission" date="2015-05" db="EMBL/GenBank/DDBJ databases">
        <authorList>
            <person name="Tang B."/>
            <person name="Yu Y."/>
        </authorList>
    </citation>
    <scope>NUCLEOTIDE SEQUENCE [LARGE SCALE GENOMIC DNA]</scope>
    <source>
        <strain evidence="8 9">DSM 7029</strain>
    </source>
</reference>
<name>A0A0G3BQX3_9BURK</name>
<sequence>MSQHLLLARVRWALSALALASAPVLAAPDTPDTVHQFLNERGLVQPTSFGSAQPALPAGAAPGEKKGLMAHMRDAASEMVMTSMNFLGVPYRLGGNSAEEGFDCSGFTRYIFEHSLGLVLPRRAEEQAKAPGLIAVKREDLKPGDLVFFNTLRRTFSHVGIYIGEGKFIHSPRSGSEVRIEDMRIKYWTKRFTGARRSPVLEAAGTPVQGAEALSGLRNSLRAGGEPETPQATLSSSHYSP</sequence>
<keyword evidence="4" id="KW-0788">Thiol protease</keyword>
<evidence type="ECO:0000256" key="6">
    <source>
        <dbReference type="SAM" id="SignalP"/>
    </source>
</evidence>
<dbReference type="InterPro" id="IPR038765">
    <property type="entry name" value="Papain-like_cys_pep_sf"/>
</dbReference>
<feature type="chain" id="PRO_5005183810" description="NlpC/P60 domain-containing protein" evidence="6">
    <location>
        <begin position="27"/>
        <end position="241"/>
    </location>
</feature>
<dbReference type="PROSITE" id="PS51935">
    <property type="entry name" value="NLPC_P60"/>
    <property type="match status" value="1"/>
</dbReference>
<evidence type="ECO:0000313" key="8">
    <source>
        <dbReference type="EMBL" id="AKJ28955.1"/>
    </source>
</evidence>
<protein>
    <recommendedName>
        <fullName evidence="7">NlpC/P60 domain-containing protein</fullName>
    </recommendedName>
</protein>
<dbReference type="Gene3D" id="3.90.1720.10">
    <property type="entry name" value="endopeptidase domain like (from Nostoc punctiforme)"/>
    <property type="match status" value="1"/>
</dbReference>
<dbReference type="InterPro" id="IPR051202">
    <property type="entry name" value="Peptidase_C40"/>
</dbReference>
<evidence type="ECO:0000256" key="2">
    <source>
        <dbReference type="ARBA" id="ARBA00022670"/>
    </source>
</evidence>
<feature type="domain" description="NlpC/P60" evidence="7">
    <location>
        <begin position="73"/>
        <end position="199"/>
    </location>
</feature>